<dbReference type="InterPro" id="IPR030373">
    <property type="entry name" value="PABS_CS"/>
</dbReference>
<dbReference type="OMA" id="CTILLLW"/>
<dbReference type="AlphaFoldDB" id="M7Z8P0"/>
<keyword evidence="2" id="KW-0808">Transferase</keyword>
<evidence type="ECO:0000313" key="3">
    <source>
        <dbReference type="EMBL" id="EMS48760.1"/>
    </source>
</evidence>
<dbReference type="Pfam" id="PF01564">
    <property type="entry name" value="Spermine_synth"/>
    <property type="match status" value="1"/>
</dbReference>
<dbReference type="PROSITE" id="PS01330">
    <property type="entry name" value="PABS_1"/>
    <property type="match status" value="1"/>
</dbReference>
<comment type="similarity">
    <text evidence="1">Belongs to the spermidine/spermine synthase family.</text>
</comment>
<dbReference type="PANTHER" id="PTHR11558">
    <property type="entry name" value="SPERMIDINE/SPERMINE SYNTHASE"/>
    <property type="match status" value="1"/>
</dbReference>
<evidence type="ECO:0000256" key="1">
    <source>
        <dbReference type="ARBA" id="ARBA00007867"/>
    </source>
</evidence>
<dbReference type="Gene3D" id="3.40.50.150">
    <property type="entry name" value="Vaccinia Virus protein VP39"/>
    <property type="match status" value="1"/>
</dbReference>
<dbReference type="CDD" id="cd02440">
    <property type="entry name" value="AdoMet_MTases"/>
    <property type="match status" value="1"/>
</dbReference>
<protein>
    <submittedName>
        <fullName evidence="3">Spermine synthase</fullName>
    </submittedName>
</protein>
<dbReference type="PANTHER" id="PTHR11558:SF29">
    <property type="entry name" value="AMINOPROPYL TRANSFERASE"/>
    <property type="match status" value="1"/>
</dbReference>
<evidence type="ECO:0000256" key="2">
    <source>
        <dbReference type="ARBA" id="ARBA00022679"/>
    </source>
</evidence>
<dbReference type="InterPro" id="IPR001045">
    <property type="entry name" value="Spermi_synthase"/>
</dbReference>
<organism evidence="3">
    <name type="scientific">Triticum urartu</name>
    <name type="common">Red wild einkorn</name>
    <name type="synonym">Crithodium urartu</name>
    <dbReference type="NCBI Taxonomy" id="4572"/>
    <lineage>
        <taxon>Eukaryota</taxon>
        <taxon>Viridiplantae</taxon>
        <taxon>Streptophyta</taxon>
        <taxon>Embryophyta</taxon>
        <taxon>Tracheophyta</taxon>
        <taxon>Spermatophyta</taxon>
        <taxon>Magnoliopsida</taxon>
        <taxon>Liliopsida</taxon>
        <taxon>Poales</taxon>
        <taxon>Poaceae</taxon>
        <taxon>BOP clade</taxon>
        <taxon>Pooideae</taxon>
        <taxon>Triticodae</taxon>
        <taxon>Triticeae</taxon>
        <taxon>Triticinae</taxon>
        <taxon>Triticum</taxon>
    </lineage>
</organism>
<dbReference type="eggNOG" id="KOG1562">
    <property type="taxonomic scope" value="Eukaryota"/>
</dbReference>
<dbReference type="SUPFAM" id="SSF53335">
    <property type="entry name" value="S-adenosyl-L-methionine-dependent methyltransferases"/>
    <property type="match status" value="1"/>
</dbReference>
<dbReference type="InterPro" id="IPR030374">
    <property type="entry name" value="PABS"/>
</dbReference>
<dbReference type="EMBL" id="KD250087">
    <property type="protein sequence ID" value="EMS48760.1"/>
    <property type="molecule type" value="Genomic_DNA"/>
</dbReference>
<dbReference type="Gene3D" id="2.30.140.10">
    <property type="entry name" value="Spermidine synthase, tetramerisation domain"/>
    <property type="match status" value="1"/>
</dbReference>
<accession>M7Z8P0</accession>
<dbReference type="HAMAP" id="MF_00198">
    <property type="entry name" value="Spermidine_synth"/>
    <property type="match status" value="1"/>
</dbReference>
<proteinExistence type="inferred from homology"/>
<dbReference type="InterPro" id="IPR037163">
    <property type="entry name" value="Spermidine_synt_N_sf"/>
</dbReference>
<name>M7Z8P0_TRIUA</name>
<dbReference type="STRING" id="4572.M7Z8P0"/>
<dbReference type="GO" id="GO:0008295">
    <property type="term" value="P:spermidine biosynthetic process"/>
    <property type="evidence" value="ECO:0007669"/>
    <property type="project" value="TreeGrafter"/>
</dbReference>
<dbReference type="InterPro" id="IPR029063">
    <property type="entry name" value="SAM-dependent_MTases_sf"/>
</dbReference>
<reference evidence="3" key="1">
    <citation type="journal article" date="2013" name="Nature">
        <title>Draft genome of the wheat A-genome progenitor Triticum urartu.</title>
        <authorList>
            <person name="Ling H.Q."/>
            <person name="Zhao S."/>
            <person name="Liu D."/>
            <person name="Wang J."/>
            <person name="Sun H."/>
            <person name="Zhang C."/>
            <person name="Fan H."/>
            <person name="Li D."/>
            <person name="Dong L."/>
            <person name="Tao Y."/>
            <person name="Gao C."/>
            <person name="Wu H."/>
            <person name="Li Y."/>
            <person name="Cui Y."/>
            <person name="Guo X."/>
            <person name="Zheng S."/>
            <person name="Wang B."/>
            <person name="Yu K."/>
            <person name="Liang Q."/>
            <person name="Yang W."/>
            <person name="Lou X."/>
            <person name="Chen J."/>
            <person name="Feng M."/>
            <person name="Jian J."/>
            <person name="Zhang X."/>
            <person name="Luo G."/>
            <person name="Jiang Y."/>
            <person name="Liu J."/>
            <person name="Wang Z."/>
            <person name="Sha Y."/>
            <person name="Zhang B."/>
            <person name="Wu H."/>
            <person name="Tang D."/>
            <person name="Shen Q."/>
            <person name="Xue P."/>
            <person name="Zou S."/>
            <person name="Wang X."/>
            <person name="Liu X."/>
            <person name="Wang F."/>
            <person name="Yang Y."/>
            <person name="An X."/>
            <person name="Dong Z."/>
            <person name="Zhang K."/>
            <person name="Zhang X."/>
            <person name="Luo M.C."/>
            <person name="Dvorak J."/>
            <person name="Tong Y."/>
            <person name="Wang J."/>
            <person name="Yang H."/>
            <person name="Li Z."/>
            <person name="Wang D."/>
            <person name="Zhang A."/>
            <person name="Wang J."/>
        </authorList>
    </citation>
    <scope>NUCLEOTIDE SEQUENCE</scope>
</reference>
<sequence>MEGGGARNVSAAAAQTKESADDGSCKPLPPCCVKAQAAVAESEAKCHATVVSGWFTGTRSRSGMQTKQSAVLQQSNVAWYFPDSCSIHVISPCFFSNIPFANAVPFTMKVTIISQISVLTFFPAETVRVFASRNWMVLLLEVLCTILLLWLCQSSTYGNVLVLDGIVQLTDKDECAYQEMVTHLALCSIPSPKNVLVVGGGDGGVLREIAKHDSVESIDICEIDQLVIDVCKDFFPRLYVGYKDPRVKLHVGDAVEFLRNSPEGKYDAIIVDSSDPIGPAQELVEKPFFQTIARALKPGGVLSNLAESMWLHTHLIQDMLSICREIHKAAFILPTFVKRELEAYNSSTEKERPEKPTAKPVKMKLVNKGANRRGCVMCFPYL</sequence>
<dbReference type="GO" id="GO:0005829">
    <property type="term" value="C:cytosol"/>
    <property type="evidence" value="ECO:0007669"/>
    <property type="project" value="TreeGrafter"/>
</dbReference>
<dbReference type="GO" id="GO:0004766">
    <property type="term" value="F:spermidine synthase activity"/>
    <property type="evidence" value="ECO:0007669"/>
    <property type="project" value="TreeGrafter"/>
</dbReference>
<gene>
    <name evidence="3" type="ORF">TRIUR3_24054</name>
</gene>
<dbReference type="PROSITE" id="PS51006">
    <property type="entry name" value="PABS_2"/>
    <property type="match status" value="1"/>
</dbReference>